<protein>
    <submittedName>
        <fullName evidence="2">Chlorophyllide A binding protein</fullName>
    </submittedName>
</protein>
<evidence type="ECO:0000259" key="1">
    <source>
        <dbReference type="Pfam" id="PF08212"/>
    </source>
</evidence>
<evidence type="ECO:0000313" key="3">
    <source>
        <dbReference type="Proteomes" id="UP000037510"/>
    </source>
</evidence>
<dbReference type="PANTHER" id="PTHR10612:SF34">
    <property type="entry name" value="APOLIPOPROTEIN D"/>
    <property type="match status" value="1"/>
</dbReference>
<dbReference type="Gene3D" id="2.40.128.20">
    <property type="match status" value="1"/>
</dbReference>
<evidence type="ECO:0000313" key="2">
    <source>
        <dbReference type="EMBL" id="KOB52213.1"/>
    </source>
</evidence>
<accession>A0A0L7K3I3</accession>
<feature type="non-terminal residue" evidence="2">
    <location>
        <position position="248"/>
    </location>
</feature>
<dbReference type="Pfam" id="PF08212">
    <property type="entry name" value="Lipocalin_2"/>
    <property type="match status" value="1"/>
</dbReference>
<name>A0A0L7K3I3_OPEBR</name>
<sequence>MKTWLNLCSQYMGLWHDVERYPTPFQSGSCNNAFYTLGDGEVDVYNTQVLNEQLLTINGVAVPVADGKLVVSFPVQNTNLTTETDYWVLSTDYSSYSLVYSCRNVNDYQQQVTFWKLSRNKQLSTEAQGLINAVIGTVDVLSQDFFEATNQSVEACFYYPDPQPGVPVQFPGTCETNIPVVPNFTYPKDPQEGQCINHQFSAGTGTAALNFVSSNVEDQLLGSTNGQLTFYAGETGGRFTLSFISNGT</sequence>
<dbReference type="AlphaFoldDB" id="A0A0L7K3I3"/>
<gene>
    <name evidence="2" type="ORF">OBRU01_26312</name>
</gene>
<dbReference type="EMBL" id="JTDY01012929">
    <property type="protein sequence ID" value="KOB52213.1"/>
    <property type="molecule type" value="Genomic_DNA"/>
</dbReference>
<organism evidence="2 3">
    <name type="scientific">Operophtera brumata</name>
    <name type="common">Winter moth</name>
    <name type="synonym">Phalaena brumata</name>
    <dbReference type="NCBI Taxonomy" id="104452"/>
    <lineage>
        <taxon>Eukaryota</taxon>
        <taxon>Metazoa</taxon>
        <taxon>Ecdysozoa</taxon>
        <taxon>Arthropoda</taxon>
        <taxon>Hexapoda</taxon>
        <taxon>Insecta</taxon>
        <taxon>Pterygota</taxon>
        <taxon>Neoptera</taxon>
        <taxon>Endopterygota</taxon>
        <taxon>Lepidoptera</taxon>
        <taxon>Glossata</taxon>
        <taxon>Ditrysia</taxon>
        <taxon>Geometroidea</taxon>
        <taxon>Geometridae</taxon>
        <taxon>Larentiinae</taxon>
        <taxon>Operophtera</taxon>
    </lineage>
</organism>
<dbReference type="GO" id="GO:0000302">
    <property type="term" value="P:response to reactive oxygen species"/>
    <property type="evidence" value="ECO:0007669"/>
    <property type="project" value="TreeGrafter"/>
</dbReference>
<feature type="domain" description="Lipocalin/cytosolic fatty-acid binding" evidence="1">
    <location>
        <begin position="9"/>
        <end position="127"/>
    </location>
</feature>
<proteinExistence type="predicted"/>
<dbReference type="InterPro" id="IPR000566">
    <property type="entry name" value="Lipocln_cytosolic_FA-bd_dom"/>
</dbReference>
<dbReference type="GO" id="GO:0005737">
    <property type="term" value="C:cytoplasm"/>
    <property type="evidence" value="ECO:0007669"/>
    <property type="project" value="TreeGrafter"/>
</dbReference>
<dbReference type="GO" id="GO:0006629">
    <property type="term" value="P:lipid metabolic process"/>
    <property type="evidence" value="ECO:0007669"/>
    <property type="project" value="TreeGrafter"/>
</dbReference>
<comment type="caution">
    <text evidence="2">The sequence shown here is derived from an EMBL/GenBank/DDBJ whole genome shotgun (WGS) entry which is preliminary data.</text>
</comment>
<dbReference type="SUPFAM" id="SSF50814">
    <property type="entry name" value="Lipocalins"/>
    <property type="match status" value="1"/>
</dbReference>
<reference evidence="2 3" key="1">
    <citation type="journal article" date="2015" name="Genome Biol. Evol.">
        <title>The genome of winter moth (Operophtera brumata) provides a genomic perspective on sexual dimorphism and phenology.</title>
        <authorList>
            <person name="Derks M.F."/>
            <person name="Smit S."/>
            <person name="Salis L."/>
            <person name="Schijlen E."/>
            <person name="Bossers A."/>
            <person name="Mateman C."/>
            <person name="Pijl A.S."/>
            <person name="de Ridder D."/>
            <person name="Groenen M.A."/>
            <person name="Visser M.E."/>
            <person name="Megens H.J."/>
        </authorList>
    </citation>
    <scope>NUCLEOTIDE SEQUENCE [LARGE SCALE GENOMIC DNA]</scope>
    <source>
        <strain evidence="2">WM2013NL</strain>
        <tissue evidence="2">Head and thorax</tissue>
    </source>
</reference>
<keyword evidence="3" id="KW-1185">Reference proteome</keyword>
<dbReference type="Proteomes" id="UP000037510">
    <property type="component" value="Unassembled WGS sequence"/>
</dbReference>
<dbReference type="InterPro" id="IPR012674">
    <property type="entry name" value="Calycin"/>
</dbReference>
<dbReference type="PANTHER" id="PTHR10612">
    <property type="entry name" value="APOLIPOPROTEIN D"/>
    <property type="match status" value="1"/>
</dbReference>